<protein>
    <submittedName>
        <fullName evidence="1">Uncharacterized protein</fullName>
    </submittedName>
</protein>
<accession>A0ABQ9GMF3</accession>
<proteinExistence type="predicted"/>
<evidence type="ECO:0000313" key="1">
    <source>
        <dbReference type="EMBL" id="KAJ8873207.1"/>
    </source>
</evidence>
<evidence type="ECO:0000313" key="2">
    <source>
        <dbReference type="Proteomes" id="UP001159363"/>
    </source>
</evidence>
<dbReference type="EMBL" id="JARBHB010000011">
    <property type="protein sequence ID" value="KAJ8873207.1"/>
    <property type="molecule type" value="Genomic_DNA"/>
</dbReference>
<dbReference type="Proteomes" id="UP001159363">
    <property type="component" value="Chromosome 10"/>
</dbReference>
<name>A0ABQ9GMF3_9NEOP</name>
<reference evidence="1 2" key="1">
    <citation type="submission" date="2023-02" db="EMBL/GenBank/DDBJ databases">
        <title>LHISI_Scaffold_Assembly.</title>
        <authorList>
            <person name="Stuart O.P."/>
            <person name="Cleave R."/>
            <person name="Magrath M.J.L."/>
            <person name="Mikheyev A.S."/>
        </authorList>
    </citation>
    <scope>NUCLEOTIDE SEQUENCE [LARGE SCALE GENOMIC DNA]</scope>
    <source>
        <strain evidence="1">Daus_M_001</strain>
        <tissue evidence="1">Leg muscle</tissue>
    </source>
</reference>
<keyword evidence="2" id="KW-1185">Reference proteome</keyword>
<organism evidence="1 2">
    <name type="scientific">Dryococelus australis</name>
    <dbReference type="NCBI Taxonomy" id="614101"/>
    <lineage>
        <taxon>Eukaryota</taxon>
        <taxon>Metazoa</taxon>
        <taxon>Ecdysozoa</taxon>
        <taxon>Arthropoda</taxon>
        <taxon>Hexapoda</taxon>
        <taxon>Insecta</taxon>
        <taxon>Pterygota</taxon>
        <taxon>Neoptera</taxon>
        <taxon>Polyneoptera</taxon>
        <taxon>Phasmatodea</taxon>
        <taxon>Verophasmatodea</taxon>
        <taxon>Anareolatae</taxon>
        <taxon>Phasmatidae</taxon>
        <taxon>Eurycanthinae</taxon>
        <taxon>Dryococelus</taxon>
    </lineage>
</organism>
<comment type="caution">
    <text evidence="1">The sequence shown here is derived from an EMBL/GenBank/DDBJ whole genome shotgun (WGS) entry which is preliminary data.</text>
</comment>
<gene>
    <name evidence="1" type="ORF">PR048_026840</name>
</gene>
<sequence length="1272" mass="140354">MIPVGSLVHGVEQLLPVVLGVVSKVLYCLSPQRECLCDVLWRAHIATVQLDCARHYALGCAKTVNKRRARRETSGCEKQVWRLHGGERDWQSELLNWICECKTFRIMTVGLDLKGFNIVPRGYLTPMPYQVFEPRTSRSADRRHTTRLHHARLAEMAANMETEHVVKIISRKPRATVQTTHDKGHSSGHTTGCDIDITSWLGHLPFKHALTFCPRGWRAEQAVSRKPRATVQTTHDKGHSSGHTTGCDIDITSWLGHLPFKHALTFCPEVGEQSRLVYLVCRATSRLCQLSADLHCHDISRKPRATVQTTHDKGHSSGHTTGCDIDITSWLGHLPFKHALTFCPRGWRAEQAVSRKPRATVQTTHDKGHSSGHTTGCDIDITSWLGHLPFKHALTFCPRGWRAEQAVSRKPRATVQTTHDKGHSSGHTTGCDIDITSWLGHLPFKHALTFCPRGWRAEQAVSRKPRATVQTTHDKGHSSGHTTGCDIDITSWLGHLPFKHALTFCPRGWRAEQAVSRKPRATVQTTHDRGHSSGHTTGCDIDITSWLGHLPFKHALTFCPREDNAYFIRAALAQRLAYSPPTKANWVQSLAVSLHDFSCGNRAGRCRWSAGFLVDLPFPPPLNSNTPPFSPHFTLIDIQDLEPLSHCGPTWNRSSYWTTAAPLGIALATEPLQSHLRSLYPRSHCGPTKDRFIIWAPEAPLGITLPIRHLEPHLIYACVHQEECSFLTVKESALDSGVRARCQPAAMLDPGDLGLESMLEIGEVWGLMTGGSTKLRLDRASPGRLVSISSAMLDLVVPNAVRFSYALLMLKTEVLRNKNQAISIAKHYIYSNCGINMPGYSQAQEQSAADDMCVDLLSWENNRKQKRCCLQAVADYNISGYLLTDVTSCNGEGFTSTHLYADSDNTASSPQPMEVQGSNLPANRTSDLIYVCRDGKTVCTKLSYGSLPSQWKLAFQQSSSTSIYSGQLSENTSLVFLLVCPLWTLFNDLNLASNERAEMSAAVHDMSHDEQRARQQTVPTSGTVSQPTTGSCKSDCQSTPNWFRQAGLSVSPQLVTASVNVSQPQTVNCKRDCQSVLNWYIHAETSVSPQLVPPSETVSKTNSGTSKLDCQSDHNFKLQAVLTVSPQLLLPSGTVSQSTTGTSKQDCQSAHKWSLQEKLLVSSQLIPASGKLSQPTTGIYKADLSDFPQLFPASGTVSQLNTGSCKQNPQSARKWFLQAEMLVSSQLVPESGNVSLPTTGSCKRKYQTAHNLFLQVDLSVCPKLIPASGTLI</sequence>